<dbReference type="InterPro" id="IPR036477">
    <property type="entry name" value="Formyl_transf_N_sf"/>
</dbReference>
<dbReference type="HOGENOM" id="CLU_033347_2_2_10"/>
<dbReference type="Pfam" id="PF00551">
    <property type="entry name" value="Formyl_trans_N"/>
    <property type="match status" value="1"/>
</dbReference>
<evidence type="ECO:0000259" key="1">
    <source>
        <dbReference type="Pfam" id="PF00551"/>
    </source>
</evidence>
<dbReference type="PANTHER" id="PTHR11138">
    <property type="entry name" value="METHIONYL-TRNA FORMYLTRANSFERASE"/>
    <property type="match status" value="1"/>
</dbReference>
<dbReference type="EMBL" id="CP001681">
    <property type="protein sequence ID" value="ACU06134.1"/>
    <property type="molecule type" value="Genomic_DNA"/>
</dbReference>
<dbReference type="KEGG" id="phe:Phep_3943"/>
<proteinExistence type="predicted"/>
<dbReference type="RefSeq" id="WP_015809742.1">
    <property type="nucleotide sequence ID" value="NC_013061.1"/>
</dbReference>
<dbReference type="GO" id="GO:0004479">
    <property type="term" value="F:methionyl-tRNA formyltransferase activity"/>
    <property type="evidence" value="ECO:0007669"/>
    <property type="project" value="TreeGrafter"/>
</dbReference>
<dbReference type="Pfam" id="PF02911">
    <property type="entry name" value="Formyl_trans_C"/>
    <property type="match status" value="1"/>
</dbReference>
<evidence type="ECO:0000313" key="4">
    <source>
        <dbReference type="Proteomes" id="UP000000852"/>
    </source>
</evidence>
<dbReference type="Gene3D" id="3.40.50.12230">
    <property type="match status" value="1"/>
</dbReference>
<dbReference type="InterPro" id="IPR011034">
    <property type="entry name" value="Formyl_transferase-like_C_sf"/>
</dbReference>
<accession>C6XVQ9</accession>
<feature type="domain" description="Formyl transferase N-terminal" evidence="1">
    <location>
        <begin position="63"/>
        <end position="158"/>
    </location>
</feature>
<dbReference type="AlphaFoldDB" id="C6XVQ9"/>
<protein>
    <submittedName>
        <fullName evidence="3">Formyl transferase domain protein</fullName>
    </submittedName>
</protein>
<dbReference type="OrthoDB" id="9802815at2"/>
<dbReference type="eggNOG" id="COG0223">
    <property type="taxonomic scope" value="Bacteria"/>
</dbReference>
<keyword evidence="4" id="KW-1185">Reference proteome</keyword>
<evidence type="ECO:0000259" key="2">
    <source>
        <dbReference type="Pfam" id="PF02911"/>
    </source>
</evidence>
<gene>
    <name evidence="3" type="ordered locus">Phep_3943</name>
</gene>
<dbReference type="InterPro" id="IPR005793">
    <property type="entry name" value="Formyl_trans_C"/>
</dbReference>
<dbReference type="PANTHER" id="PTHR11138:SF5">
    <property type="entry name" value="METHIONYL-TRNA FORMYLTRANSFERASE, MITOCHONDRIAL"/>
    <property type="match status" value="1"/>
</dbReference>
<dbReference type="CDD" id="cd08369">
    <property type="entry name" value="FMT_core"/>
    <property type="match status" value="1"/>
</dbReference>
<keyword evidence="3" id="KW-0808">Transferase</keyword>
<evidence type="ECO:0000313" key="3">
    <source>
        <dbReference type="EMBL" id="ACU06134.1"/>
    </source>
</evidence>
<feature type="domain" description="Formyl transferase C-terminal" evidence="2">
    <location>
        <begin position="196"/>
        <end position="280"/>
    </location>
</feature>
<sequence length="294" mass="33291">MSNYKFGILASGRLGFICLNEILKQVFVGFVFTDSKSNNIIDLCNSINLPVFVGNPRNEKSELFLKQFDVDFILSINYLYLVDESIFDFPKGYAINFHGSLLPKYRGRTPHVWAIINNEIQTGITAHLISKNCDEGDIVYQEVIPIGPDTTGGDILAEFERRFPICIKSVIESIENGSIKPVAQNNEHATYYGKRSPKDGMINWNWQKERIKNWVRAQAKPYPGAFSYVNDKKIIIHKVKFVDIGFADNDVNGEVISVQEGIVVKTQNGALMLIDYEVEGSFNFEIGDILYARD</sequence>
<name>C6XVQ9_PEDHD</name>
<reference evidence="3 4" key="1">
    <citation type="journal article" date="2009" name="Stand. Genomic Sci.">
        <title>Complete genome sequence of Pedobacter heparinus type strain (HIM 762-3).</title>
        <authorList>
            <person name="Han C."/>
            <person name="Spring S."/>
            <person name="Lapidus A."/>
            <person name="Del Rio T.G."/>
            <person name="Tice H."/>
            <person name="Copeland A."/>
            <person name="Cheng J.F."/>
            <person name="Lucas S."/>
            <person name="Chen F."/>
            <person name="Nolan M."/>
            <person name="Bruce D."/>
            <person name="Goodwin L."/>
            <person name="Pitluck S."/>
            <person name="Ivanova N."/>
            <person name="Mavromatis K."/>
            <person name="Mikhailova N."/>
            <person name="Pati A."/>
            <person name="Chen A."/>
            <person name="Palaniappan K."/>
            <person name="Land M."/>
            <person name="Hauser L."/>
            <person name="Chang Y.J."/>
            <person name="Jeffries C.C."/>
            <person name="Saunders E."/>
            <person name="Chertkov O."/>
            <person name="Brettin T."/>
            <person name="Goker M."/>
            <person name="Rohde M."/>
            <person name="Bristow J."/>
            <person name="Eisen J.A."/>
            <person name="Markowitz V."/>
            <person name="Hugenholtz P."/>
            <person name="Kyrpides N.C."/>
            <person name="Klenk H.P."/>
            <person name="Detter J.C."/>
        </authorList>
    </citation>
    <scope>NUCLEOTIDE SEQUENCE [LARGE SCALE GENOMIC DNA]</scope>
    <source>
        <strain evidence="4">ATCC 13125 / DSM 2366 / CIP 104194 / JCM 7457 / NBRC 12017 / NCIMB 9290 / NRRL B-14731 / HIM 762-3</strain>
    </source>
</reference>
<dbReference type="GO" id="GO:0005829">
    <property type="term" value="C:cytosol"/>
    <property type="evidence" value="ECO:0007669"/>
    <property type="project" value="TreeGrafter"/>
</dbReference>
<organism evidence="3 4">
    <name type="scientific">Pedobacter heparinus (strain ATCC 13125 / DSM 2366 / CIP 104194 / JCM 7457 / NBRC 12017 / NCIMB 9290 / NRRL B-14731 / HIM 762-3)</name>
    <dbReference type="NCBI Taxonomy" id="485917"/>
    <lineage>
        <taxon>Bacteria</taxon>
        <taxon>Pseudomonadati</taxon>
        <taxon>Bacteroidota</taxon>
        <taxon>Sphingobacteriia</taxon>
        <taxon>Sphingobacteriales</taxon>
        <taxon>Sphingobacteriaceae</taxon>
        <taxon>Pedobacter</taxon>
    </lineage>
</organism>
<dbReference type="CDD" id="cd08702">
    <property type="entry name" value="Arna_FMT_C"/>
    <property type="match status" value="1"/>
</dbReference>
<dbReference type="Proteomes" id="UP000000852">
    <property type="component" value="Chromosome"/>
</dbReference>
<dbReference type="SUPFAM" id="SSF50486">
    <property type="entry name" value="FMT C-terminal domain-like"/>
    <property type="match status" value="1"/>
</dbReference>
<dbReference type="STRING" id="485917.Phep_3943"/>
<dbReference type="SUPFAM" id="SSF53328">
    <property type="entry name" value="Formyltransferase"/>
    <property type="match status" value="1"/>
</dbReference>
<dbReference type="InterPro" id="IPR002376">
    <property type="entry name" value="Formyl_transf_N"/>
</dbReference>